<dbReference type="SUPFAM" id="SSF53800">
    <property type="entry name" value="Chelatase"/>
    <property type="match status" value="1"/>
</dbReference>
<evidence type="ECO:0000313" key="1">
    <source>
        <dbReference type="EMBL" id="OPX49337.1"/>
    </source>
</evidence>
<gene>
    <name evidence="1" type="ORF">CLTHE_07190</name>
</gene>
<organism evidence="1 2">
    <name type="scientific">Clostridium thermobutyricum DSM 4928</name>
    <dbReference type="NCBI Taxonomy" id="1121339"/>
    <lineage>
        <taxon>Bacteria</taxon>
        <taxon>Bacillati</taxon>
        <taxon>Bacillota</taxon>
        <taxon>Clostridia</taxon>
        <taxon>Eubacteriales</taxon>
        <taxon>Clostridiaceae</taxon>
        <taxon>Clostridium</taxon>
    </lineage>
</organism>
<name>A0A1V4SXK4_9CLOT</name>
<protein>
    <submittedName>
        <fullName evidence="1">Cobalt chelatase CbiK</fullName>
    </submittedName>
</protein>
<dbReference type="OrthoDB" id="9770331at2"/>
<dbReference type="EMBL" id="LTAY01000025">
    <property type="protein sequence ID" value="OPX49337.1"/>
    <property type="molecule type" value="Genomic_DNA"/>
</dbReference>
<dbReference type="Pfam" id="PF06180">
    <property type="entry name" value="CbiK"/>
    <property type="match status" value="1"/>
</dbReference>
<accession>A0A1V4SXK4</accession>
<reference evidence="1 2" key="1">
    <citation type="submission" date="2016-02" db="EMBL/GenBank/DDBJ databases">
        <title>Genome sequence of Clostridium thermobutyricum DSM 4928.</title>
        <authorList>
            <person name="Poehlein A."/>
            <person name="Daniel R."/>
        </authorList>
    </citation>
    <scope>NUCLEOTIDE SEQUENCE [LARGE SCALE GENOMIC DNA]</scope>
    <source>
        <strain evidence="1 2">DSM 4928</strain>
    </source>
</reference>
<evidence type="ECO:0000313" key="2">
    <source>
        <dbReference type="Proteomes" id="UP000191448"/>
    </source>
</evidence>
<dbReference type="Gene3D" id="3.40.50.1400">
    <property type="match status" value="2"/>
</dbReference>
<proteinExistence type="predicted"/>
<dbReference type="GO" id="GO:0016852">
    <property type="term" value="F:sirohydrochlorin cobaltochelatase activity"/>
    <property type="evidence" value="ECO:0007669"/>
    <property type="project" value="InterPro"/>
</dbReference>
<dbReference type="AlphaFoldDB" id="A0A1V4SXK4"/>
<dbReference type="Proteomes" id="UP000191448">
    <property type="component" value="Unassembled WGS sequence"/>
</dbReference>
<sequence>MKECILVSAFGTSNIEGYEKQFKPFLEKIKEEFSIDSFVGFTSNRIIDKLKDDRVKSLEDKIEEIKALGYEKLILVKLVLSDGKENRKIDELINKNKINFKEIIVTNPILSYKKDFIENCLTSDRCTILISHGREDGLIDKISDDFKFEIEKNYDNLKYLSLNRKEESKNVIENLLSIGINNVKFKPLLLTKGYHFSKDIYSEKDESFKKIFVNNNITVEEVNFGLLEDDKFIEFIINKISKLI</sequence>
<comment type="caution">
    <text evidence="1">The sequence shown here is derived from an EMBL/GenBank/DDBJ whole genome shotgun (WGS) entry which is preliminary data.</text>
</comment>
<dbReference type="RefSeq" id="WP_080022038.1">
    <property type="nucleotide sequence ID" value="NZ_LTAY01000025.1"/>
</dbReference>
<dbReference type="GO" id="GO:0019251">
    <property type="term" value="P:anaerobic cobalamin biosynthetic process"/>
    <property type="evidence" value="ECO:0007669"/>
    <property type="project" value="InterPro"/>
</dbReference>
<dbReference type="InterPro" id="IPR010388">
    <property type="entry name" value="Anaerobic_Co-chelatase"/>
</dbReference>